<sequence>MSPFHRGSITTSSTVANIWRDIPKHLGEYVQGEDPTITSRRRKNEFQFEDSKTWNESVTEFQYRIGKSRSDKSQRVLGHVLYSPPVSINTDEDTTIEYWALVELDRSKFD</sequence>
<protein>
    <submittedName>
        <fullName evidence="1">Uncharacterized protein</fullName>
    </submittedName>
</protein>
<dbReference type="EMBL" id="CAFZ01000005">
    <property type="protein sequence ID" value="CCA66719.1"/>
    <property type="molecule type" value="Genomic_DNA"/>
</dbReference>
<dbReference type="Proteomes" id="UP000007148">
    <property type="component" value="Unassembled WGS sequence"/>
</dbReference>
<organism evidence="1 2">
    <name type="scientific">Serendipita indica (strain DSM 11827)</name>
    <name type="common">Root endophyte fungus</name>
    <name type="synonym">Piriformospora indica</name>
    <dbReference type="NCBI Taxonomy" id="1109443"/>
    <lineage>
        <taxon>Eukaryota</taxon>
        <taxon>Fungi</taxon>
        <taxon>Dikarya</taxon>
        <taxon>Basidiomycota</taxon>
        <taxon>Agaricomycotina</taxon>
        <taxon>Agaricomycetes</taxon>
        <taxon>Sebacinales</taxon>
        <taxon>Serendipitaceae</taxon>
        <taxon>Serendipita</taxon>
    </lineage>
</organism>
<proteinExistence type="predicted"/>
<keyword evidence="2" id="KW-1185">Reference proteome</keyword>
<dbReference type="OrthoDB" id="3051842at2759"/>
<accession>G4T5W9</accession>
<gene>
    <name evidence="1" type="ORF">PIIN_00400</name>
</gene>
<dbReference type="AlphaFoldDB" id="G4T5W9"/>
<evidence type="ECO:0000313" key="1">
    <source>
        <dbReference type="EMBL" id="CCA66719.1"/>
    </source>
</evidence>
<evidence type="ECO:0000313" key="2">
    <source>
        <dbReference type="Proteomes" id="UP000007148"/>
    </source>
</evidence>
<comment type="caution">
    <text evidence="1">The sequence shown here is derived from an EMBL/GenBank/DDBJ whole genome shotgun (WGS) entry which is preliminary data.</text>
</comment>
<dbReference type="HOGENOM" id="CLU_2172014_0_0_1"/>
<name>G4T5W9_SERID</name>
<reference evidence="1 2" key="1">
    <citation type="journal article" date="2011" name="PLoS Pathog.">
        <title>Endophytic Life Strategies Decoded by Genome and Transcriptome Analyses of the Mutualistic Root Symbiont Piriformospora indica.</title>
        <authorList>
            <person name="Zuccaro A."/>
            <person name="Lahrmann U."/>
            <person name="Guldener U."/>
            <person name="Langen G."/>
            <person name="Pfiffi S."/>
            <person name="Biedenkopf D."/>
            <person name="Wong P."/>
            <person name="Samans B."/>
            <person name="Grimm C."/>
            <person name="Basiewicz M."/>
            <person name="Murat C."/>
            <person name="Martin F."/>
            <person name="Kogel K.H."/>
        </authorList>
    </citation>
    <scope>NUCLEOTIDE SEQUENCE [LARGE SCALE GENOMIC DNA]</scope>
    <source>
        <strain evidence="1 2">DSM 11827</strain>
    </source>
</reference>
<dbReference type="InParanoid" id="G4T5W9"/>